<reference evidence="1 2" key="1">
    <citation type="submission" date="2024-03" db="EMBL/GenBank/DDBJ databases">
        <title>A high-quality draft genome sequence of Diaporthe vaccinii, a causative agent of upright dieback and viscid rot disease in cranberry plants.</title>
        <authorList>
            <person name="Sarrasin M."/>
            <person name="Lang B.F."/>
            <person name="Burger G."/>
        </authorList>
    </citation>
    <scope>NUCLEOTIDE SEQUENCE [LARGE SCALE GENOMIC DNA]</scope>
    <source>
        <strain evidence="1 2">IS7</strain>
    </source>
</reference>
<evidence type="ECO:0000313" key="1">
    <source>
        <dbReference type="EMBL" id="KAL2279379.1"/>
    </source>
</evidence>
<dbReference type="SUPFAM" id="SSF54001">
    <property type="entry name" value="Cysteine proteinases"/>
    <property type="match status" value="1"/>
</dbReference>
<evidence type="ECO:0000313" key="2">
    <source>
        <dbReference type="Proteomes" id="UP001600888"/>
    </source>
</evidence>
<protein>
    <submittedName>
        <fullName evidence="1">Uncharacterized protein</fullName>
    </submittedName>
</protein>
<accession>A0ABR4EAA9</accession>
<dbReference type="Gene3D" id="3.10.620.30">
    <property type="match status" value="1"/>
</dbReference>
<sequence>MGRKLSYCIAFSSDGATDVTRRYVRAPRHALARTRCSEAELLRITHDIKSGGQAYEEEIRDNNANERLTRKLARLAAQGEERKQLGPSCSNKQVSAVDELRNVEMKYVPRGKHVIQSSTLWNSS</sequence>
<dbReference type="EMBL" id="JBAWTH010000076">
    <property type="protein sequence ID" value="KAL2279379.1"/>
    <property type="molecule type" value="Genomic_DNA"/>
</dbReference>
<dbReference type="InterPro" id="IPR038765">
    <property type="entry name" value="Papain-like_cys_pep_sf"/>
</dbReference>
<organism evidence="1 2">
    <name type="scientific">Diaporthe vaccinii</name>
    <dbReference type="NCBI Taxonomy" id="105482"/>
    <lineage>
        <taxon>Eukaryota</taxon>
        <taxon>Fungi</taxon>
        <taxon>Dikarya</taxon>
        <taxon>Ascomycota</taxon>
        <taxon>Pezizomycotina</taxon>
        <taxon>Sordariomycetes</taxon>
        <taxon>Sordariomycetidae</taxon>
        <taxon>Diaporthales</taxon>
        <taxon>Diaporthaceae</taxon>
        <taxon>Diaporthe</taxon>
        <taxon>Diaporthe eres species complex</taxon>
    </lineage>
</organism>
<comment type="caution">
    <text evidence="1">The sequence shown here is derived from an EMBL/GenBank/DDBJ whole genome shotgun (WGS) entry which is preliminary data.</text>
</comment>
<dbReference type="Proteomes" id="UP001600888">
    <property type="component" value="Unassembled WGS sequence"/>
</dbReference>
<keyword evidence="2" id="KW-1185">Reference proteome</keyword>
<gene>
    <name evidence="1" type="ORF">FJTKL_13450</name>
</gene>
<proteinExistence type="predicted"/>
<name>A0ABR4EAA9_9PEZI</name>